<keyword evidence="3" id="KW-1185">Reference proteome</keyword>
<dbReference type="EMBL" id="SACS01000019">
    <property type="protein sequence ID" value="RVU34301.1"/>
    <property type="molecule type" value="Genomic_DNA"/>
</dbReference>
<evidence type="ECO:0000313" key="3">
    <source>
        <dbReference type="Proteomes" id="UP000283077"/>
    </source>
</evidence>
<dbReference type="Pfam" id="PF10881">
    <property type="entry name" value="DUF2726"/>
    <property type="match status" value="1"/>
</dbReference>
<evidence type="ECO:0000313" key="2">
    <source>
        <dbReference type="EMBL" id="RVU34301.1"/>
    </source>
</evidence>
<dbReference type="RefSeq" id="WP_127700274.1">
    <property type="nucleotide sequence ID" value="NZ_SACS01000019.1"/>
</dbReference>
<evidence type="ECO:0000259" key="1">
    <source>
        <dbReference type="Pfam" id="PF10881"/>
    </source>
</evidence>
<dbReference type="InterPro" id="IPR024402">
    <property type="entry name" value="DUF2726"/>
</dbReference>
<feature type="domain" description="DUF2726" evidence="1">
    <location>
        <begin position="36"/>
        <end position="156"/>
    </location>
</feature>
<protein>
    <submittedName>
        <fullName evidence="2">DUF2726 domain-containing protein</fullName>
    </submittedName>
</protein>
<proteinExistence type="predicted"/>
<organism evidence="2 3">
    <name type="scientific">Rheinheimera riviphila</name>
    <dbReference type="NCBI Taxonomy" id="1834037"/>
    <lineage>
        <taxon>Bacteria</taxon>
        <taxon>Pseudomonadati</taxon>
        <taxon>Pseudomonadota</taxon>
        <taxon>Gammaproteobacteria</taxon>
        <taxon>Chromatiales</taxon>
        <taxon>Chromatiaceae</taxon>
        <taxon>Rheinheimera</taxon>
    </lineage>
</organism>
<dbReference type="Proteomes" id="UP000283077">
    <property type="component" value="Unassembled WGS sequence"/>
</dbReference>
<comment type="caution">
    <text evidence="2">The sequence shown here is derived from an EMBL/GenBank/DDBJ whole genome shotgun (WGS) entry which is preliminary data.</text>
</comment>
<gene>
    <name evidence="2" type="ORF">EOE67_15625</name>
</gene>
<accession>A0A437QIE1</accession>
<dbReference type="AlphaFoldDB" id="A0A437QIE1"/>
<name>A0A437QIE1_9GAMM</name>
<dbReference type="OrthoDB" id="5600508at2"/>
<reference evidence="2 3" key="1">
    <citation type="submission" date="2019-01" db="EMBL/GenBank/DDBJ databases">
        <authorList>
            <person name="Chen W.-M."/>
        </authorList>
    </citation>
    <scope>NUCLEOTIDE SEQUENCE [LARGE SCALE GENOMIC DNA]</scope>
    <source>
        <strain evidence="2 3">KYPC3</strain>
    </source>
</reference>
<sequence length="206" mass="22553">MEFIIILLVLLAAVAAFIVSRFIHHGNPFPFTKRGQLFTQIERSFLSLLEKAVGDKYKIINRVKLADILELKDNADAKTRRTALLKLNAKYLDYVLVDSTDMSIVAVVDLVNNSNKAGHKAIPDWFVSGALEASGIPYIRMKIKAGYSVADIQQGLAAKLGKLPAVPEPMIKGTMKKGPTRPVRPLTPVLSPSQLKTSSTALVQIS</sequence>